<accession>A0ABZ3IHF0</accession>
<gene>
    <name evidence="1" type="ORF">SPSIL_011950</name>
</gene>
<organism evidence="1 2">
    <name type="scientific">Sporomusa silvacetica DSM 10669</name>
    <dbReference type="NCBI Taxonomy" id="1123289"/>
    <lineage>
        <taxon>Bacteria</taxon>
        <taxon>Bacillati</taxon>
        <taxon>Bacillota</taxon>
        <taxon>Negativicutes</taxon>
        <taxon>Selenomonadales</taxon>
        <taxon>Sporomusaceae</taxon>
        <taxon>Sporomusa</taxon>
    </lineage>
</organism>
<dbReference type="EMBL" id="CP155573">
    <property type="protein sequence ID" value="XFO65086.1"/>
    <property type="molecule type" value="Genomic_DNA"/>
</dbReference>
<evidence type="ECO:0000313" key="2">
    <source>
        <dbReference type="Proteomes" id="UP000216752"/>
    </source>
</evidence>
<keyword evidence="2" id="KW-1185">Reference proteome</keyword>
<dbReference type="Proteomes" id="UP000216752">
    <property type="component" value="Chromosome"/>
</dbReference>
<name>A0ABZ3IHF0_9FIRM</name>
<dbReference type="RefSeq" id="WP_094603233.1">
    <property type="nucleotide sequence ID" value="NZ_CP155573.1"/>
</dbReference>
<reference evidence="1" key="1">
    <citation type="submission" date="2024-05" db="EMBL/GenBank/DDBJ databases">
        <title>Isolation and characterization of Sporomusa carbonis sp. nov., a carboxydotrophic hydrogenogen in the genus of Sporomusa isolated from a charcoal burning pile.</title>
        <authorList>
            <person name="Boeer T."/>
            <person name="Rosenbaum F."/>
            <person name="Eysell L."/>
            <person name="Mueller V."/>
            <person name="Daniel R."/>
            <person name="Poehlein A."/>
        </authorList>
    </citation>
    <scope>NUCLEOTIDE SEQUENCE [LARGE SCALE GENOMIC DNA]</scope>
    <source>
        <strain evidence="1">DSM 10669</strain>
    </source>
</reference>
<dbReference type="SUPFAM" id="SSF50331">
    <property type="entry name" value="MOP-like"/>
    <property type="match status" value="1"/>
</dbReference>
<evidence type="ECO:0008006" key="3">
    <source>
        <dbReference type="Google" id="ProtNLM"/>
    </source>
</evidence>
<proteinExistence type="predicted"/>
<evidence type="ECO:0000313" key="1">
    <source>
        <dbReference type="EMBL" id="XFO65086.1"/>
    </source>
</evidence>
<sequence length="75" mass="7679">MATYSIPTGNLLKGVITSITTDTVTGEVSYAPSGFTVGTSLQAIIPYTTAFAAGNTVTCMVKATAMSLLSYPIVP</sequence>
<dbReference type="InterPro" id="IPR008995">
    <property type="entry name" value="Mo/tungstate-bd_C_term_dom"/>
</dbReference>
<protein>
    <recommendedName>
        <fullName evidence="3">S1 motif domain-containing protein</fullName>
    </recommendedName>
</protein>